<dbReference type="KEGG" id="ruv:EC9_33410"/>
<sequence length="133" mass="14398">MTDATDTTTPTVSYRALRNHILWLLIPPTTWAIHFLASYLTIAIVCAKSETGDAMPIRIAIAVYTLVALGVIALVGWHSHRQHRHGDASPPHDGNTSDDQLRFIGYATLLLAALSSVATLFTALVVLFIGSCD</sequence>
<gene>
    <name evidence="2" type="ORF">EC9_33410</name>
</gene>
<keyword evidence="1" id="KW-1133">Transmembrane helix</keyword>
<accession>A0A517M2P5</accession>
<dbReference type="Proteomes" id="UP000319557">
    <property type="component" value="Chromosome"/>
</dbReference>
<evidence type="ECO:0000256" key="1">
    <source>
        <dbReference type="SAM" id="Phobius"/>
    </source>
</evidence>
<feature type="transmembrane region" description="Helical" evidence="1">
    <location>
        <begin position="59"/>
        <end position="77"/>
    </location>
</feature>
<protein>
    <submittedName>
        <fullName evidence="2">Uncharacterized protein</fullName>
    </submittedName>
</protein>
<evidence type="ECO:0000313" key="3">
    <source>
        <dbReference type="Proteomes" id="UP000319557"/>
    </source>
</evidence>
<dbReference type="RefSeq" id="WP_246105714.1">
    <property type="nucleotide sequence ID" value="NZ_CP036261.1"/>
</dbReference>
<feature type="transmembrane region" description="Helical" evidence="1">
    <location>
        <begin position="103"/>
        <end position="129"/>
    </location>
</feature>
<dbReference type="EMBL" id="CP036261">
    <property type="protein sequence ID" value="QDS89144.1"/>
    <property type="molecule type" value="Genomic_DNA"/>
</dbReference>
<organism evidence="2 3">
    <name type="scientific">Rosistilla ulvae</name>
    <dbReference type="NCBI Taxonomy" id="1930277"/>
    <lineage>
        <taxon>Bacteria</taxon>
        <taxon>Pseudomonadati</taxon>
        <taxon>Planctomycetota</taxon>
        <taxon>Planctomycetia</taxon>
        <taxon>Pirellulales</taxon>
        <taxon>Pirellulaceae</taxon>
        <taxon>Rosistilla</taxon>
    </lineage>
</organism>
<proteinExistence type="predicted"/>
<reference evidence="2 3" key="1">
    <citation type="submission" date="2019-02" db="EMBL/GenBank/DDBJ databases">
        <title>Deep-cultivation of Planctomycetes and their phenomic and genomic characterization uncovers novel biology.</title>
        <authorList>
            <person name="Wiegand S."/>
            <person name="Jogler M."/>
            <person name="Boedeker C."/>
            <person name="Pinto D."/>
            <person name="Vollmers J."/>
            <person name="Rivas-Marin E."/>
            <person name="Kohn T."/>
            <person name="Peeters S.H."/>
            <person name="Heuer A."/>
            <person name="Rast P."/>
            <person name="Oberbeckmann S."/>
            <person name="Bunk B."/>
            <person name="Jeske O."/>
            <person name="Meyerdierks A."/>
            <person name="Storesund J.E."/>
            <person name="Kallscheuer N."/>
            <person name="Luecker S."/>
            <person name="Lage O.M."/>
            <person name="Pohl T."/>
            <person name="Merkel B.J."/>
            <person name="Hornburger P."/>
            <person name="Mueller R.-W."/>
            <person name="Bruemmer F."/>
            <person name="Labrenz M."/>
            <person name="Spormann A.M."/>
            <person name="Op den Camp H."/>
            <person name="Overmann J."/>
            <person name="Amann R."/>
            <person name="Jetten M.S.M."/>
            <person name="Mascher T."/>
            <person name="Medema M.H."/>
            <person name="Devos D.P."/>
            <person name="Kaster A.-K."/>
            <person name="Ovreas L."/>
            <person name="Rohde M."/>
            <person name="Galperin M.Y."/>
            <person name="Jogler C."/>
        </authorList>
    </citation>
    <scope>NUCLEOTIDE SEQUENCE [LARGE SCALE GENOMIC DNA]</scope>
    <source>
        <strain evidence="2 3">EC9</strain>
    </source>
</reference>
<evidence type="ECO:0000313" key="2">
    <source>
        <dbReference type="EMBL" id="QDS89144.1"/>
    </source>
</evidence>
<feature type="transmembrane region" description="Helical" evidence="1">
    <location>
        <begin position="20"/>
        <end position="47"/>
    </location>
</feature>
<name>A0A517M2P5_9BACT</name>
<dbReference type="AlphaFoldDB" id="A0A517M2P5"/>
<keyword evidence="1" id="KW-0812">Transmembrane</keyword>
<keyword evidence="3" id="KW-1185">Reference proteome</keyword>
<keyword evidence="1" id="KW-0472">Membrane</keyword>